<evidence type="ECO:0000256" key="1">
    <source>
        <dbReference type="SAM" id="MobiDB-lite"/>
    </source>
</evidence>
<dbReference type="AlphaFoldDB" id="A0AAE0H451"/>
<feature type="chain" id="PRO_5042121688" evidence="2">
    <location>
        <begin position="18"/>
        <end position="152"/>
    </location>
</feature>
<dbReference type="EMBL" id="LGRX02000097">
    <property type="protein sequence ID" value="KAK3289572.1"/>
    <property type="molecule type" value="Genomic_DNA"/>
</dbReference>
<feature type="compositionally biased region" description="Basic and acidic residues" evidence="1">
    <location>
        <begin position="66"/>
        <end position="78"/>
    </location>
</feature>
<sequence length="152" mass="16737">MKTRLFLLISLIGVVHAYSPTSSRAYIRIRKQLRGTQHDINTLVEKAKLANDAIDELLNAAQERLNDKEVASHNHTDVVDDATSFTEESAPADLARAANETRVSEESSPADLSQGVNETRSSVESHEEPESDQSESKLTTSDLFSNLTNDVI</sequence>
<gene>
    <name evidence="3" type="ORF">CYMTET_3009</name>
</gene>
<evidence type="ECO:0000313" key="3">
    <source>
        <dbReference type="EMBL" id="KAK3289572.1"/>
    </source>
</evidence>
<evidence type="ECO:0000313" key="4">
    <source>
        <dbReference type="Proteomes" id="UP001190700"/>
    </source>
</evidence>
<protein>
    <submittedName>
        <fullName evidence="3">Uncharacterized protein</fullName>
    </submittedName>
</protein>
<accession>A0AAE0H451</accession>
<proteinExistence type="predicted"/>
<dbReference type="Proteomes" id="UP001190700">
    <property type="component" value="Unassembled WGS sequence"/>
</dbReference>
<reference evidence="3 4" key="1">
    <citation type="journal article" date="2015" name="Genome Biol. Evol.">
        <title>Comparative Genomics of a Bacterivorous Green Alga Reveals Evolutionary Causalities and Consequences of Phago-Mixotrophic Mode of Nutrition.</title>
        <authorList>
            <person name="Burns J.A."/>
            <person name="Paasch A."/>
            <person name="Narechania A."/>
            <person name="Kim E."/>
        </authorList>
    </citation>
    <scope>NUCLEOTIDE SEQUENCE [LARGE SCALE GENOMIC DNA]</scope>
    <source>
        <strain evidence="3 4">PLY_AMNH</strain>
    </source>
</reference>
<keyword evidence="2" id="KW-0732">Signal</keyword>
<feature type="compositionally biased region" description="Polar residues" evidence="1">
    <location>
        <begin position="136"/>
        <end position="152"/>
    </location>
</feature>
<feature type="compositionally biased region" description="Polar residues" evidence="1">
    <location>
        <begin position="106"/>
        <end position="120"/>
    </location>
</feature>
<comment type="caution">
    <text evidence="3">The sequence shown here is derived from an EMBL/GenBank/DDBJ whole genome shotgun (WGS) entry which is preliminary data.</text>
</comment>
<keyword evidence="4" id="KW-1185">Reference proteome</keyword>
<feature type="region of interest" description="Disordered" evidence="1">
    <location>
        <begin position="66"/>
        <end position="152"/>
    </location>
</feature>
<name>A0AAE0H451_9CHLO</name>
<evidence type="ECO:0000256" key="2">
    <source>
        <dbReference type="SAM" id="SignalP"/>
    </source>
</evidence>
<organism evidence="3 4">
    <name type="scientific">Cymbomonas tetramitiformis</name>
    <dbReference type="NCBI Taxonomy" id="36881"/>
    <lineage>
        <taxon>Eukaryota</taxon>
        <taxon>Viridiplantae</taxon>
        <taxon>Chlorophyta</taxon>
        <taxon>Pyramimonadophyceae</taxon>
        <taxon>Pyramimonadales</taxon>
        <taxon>Pyramimonadaceae</taxon>
        <taxon>Cymbomonas</taxon>
    </lineage>
</organism>
<feature type="signal peptide" evidence="2">
    <location>
        <begin position="1"/>
        <end position="17"/>
    </location>
</feature>